<evidence type="ECO:0008006" key="4">
    <source>
        <dbReference type="Google" id="ProtNLM"/>
    </source>
</evidence>
<evidence type="ECO:0000256" key="1">
    <source>
        <dbReference type="SAM" id="SignalP"/>
    </source>
</evidence>
<dbReference type="Gene3D" id="1.25.40.390">
    <property type="match status" value="1"/>
</dbReference>
<dbReference type="EMBL" id="AP028055">
    <property type="protein sequence ID" value="BEG98984.1"/>
    <property type="molecule type" value="Genomic_DNA"/>
</dbReference>
<name>A0ABN6Z381_9BACE</name>
<sequence length="593" mass="66624">MKRKINLILISSALTLGLSSCLFQDDLPGSELTSSSKEGSSVVYVGKADTINYKHPAKTQAGLQSALAEMEKIALLGQLNTAQFAMRGGKDGNIPGPHQYQFQFSLEIDNYAGYMCLPQRFGGRMPSTYYNFDNFNGGAAGSFISIKNSIVPILNHPQIDSIPEIKAFALLIYSYSSQEMTDIYGPFPYADYKANKQTAPFTYNSVESIYKTIVNNLDTIVACIDHFESQPSWYQEAVKGILQTNDLITSFENRDIKNWKKLANSLKLRMAMHIVKIDSKLAKKWAEEAVQSGVIDSNEAQAKLDPLTFGFSHPLATISNIWNDTRLNASLESIMKSLNHPYLAFIFDKNTDRIYNKNDDNKFLEKESKIVGLRSGILMLEGQNYEANFRVAYSRVNELNISTTPLYIMKYAEVLFLRAEGALRGWNMGGSAQSFYEQGIKDAFVGEAFNDIYQNVQQQYMAQDKATDFTYEDPWNPRYNRPSLTKIGVKWNEGEDKETKLEKIITQKYIANFPYSFEAWTDLRRTGYPKIFPVLRDEGDGSIAAGDIIRRIPFPGTGQPSVQADVDKTGIPALGGPDKQGTRLWWDAAVGNF</sequence>
<dbReference type="InterPro" id="IPR011990">
    <property type="entry name" value="TPR-like_helical_dom_sf"/>
</dbReference>
<evidence type="ECO:0000313" key="2">
    <source>
        <dbReference type="EMBL" id="BEG98984.1"/>
    </source>
</evidence>
<dbReference type="SUPFAM" id="SSF48452">
    <property type="entry name" value="TPR-like"/>
    <property type="match status" value="1"/>
</dbReference>
<dbReference type="PROSITE" id="PS51257">
    <property type="entry name" value="PROKAR_LIPOPROTEIN"/>
    <property type="match status" value="1"/>
</dbReference>
<evidence type="ECO:0000313" key="3">
    <source>
        <dbReference type="Proteomes" id="UP001496674"/>
    </source>
</evidence>
<keyword evidence="1" id="KW-0732">Signal</keyword>
<dbReference type="InterPro" id="IPR024302">
    <property type="entry name" value="SusD-like"/>
</dbReference>
<organism evidence="2 3">
    <name type="scientific">Bacteroides sedimenti</name>
    <dbReference type="NCBI Taxonomy" id="2136147"/>
    <lineage>
        <taxon>Bacteria</taxon>
        <taxon>Pseudomonadati</taxon>
        <taxon>Bacteroidota</taxon>
        <taxon>Bacteroidia</taxon>
        <taxon>Bacteroidales</taxon>
        <taxon>Bacteroidaceae</taxon>
        <taxon>Bacteroides</taxon>
    </lineage>
</organism>
<dbReference type="Pfam" id="PF12741">
    <property type="entry name" value="SusD-like"/>
    <property type="match status" value="1"/>
</dbReference>
<accession>A0ABN6Z381</accession>
<proteinExistence type="predicted"/>
<feature type="chain" id="PRO_5045193780" description="SusD/RagB family nutrient-binding outer membrane lipoprotein" evidence="1">
    <location>
        <begin position="25"/>
        <end position="593"/>
    </location>
</feature>
<gene>
    <name evidence="2" type="ORF">BSYN_12490</name>
</gene>
<dbReference type="RefSeq" id="WP_353334188.1">
    <property type="nucleotide sequence ID" value="NZ_AP028055.1"/>
</dbReference>
<feature type="signal peptide" evidence="1">
    <location>
        <begin position="1"/>
        <end position="24"/>
    </location>
</feature>
<protein>
    <recommendedName>
        <fullName evidence="4">SusD/RagB family nutrient-binding outer membrane lipoprotein</fullName>
    </recommendedName>
</protein>
<reference evidence="2 3" key="1">
    <citation type="submission" date="2023-04" db="EMBL/GenBank/DDBJ databases">
        <title>Draft genome sequence of acteroides sedimenti strain YN3PY1.</title>
        <authorList>
            <person name="Yoshida N."/>
        </authorList>
    </citation>
    <scope>NUCLEOTIDE SEQUENCE [LARGE SCALE GENOMIC DNA]</scope>
    <source>
        <strain evidence="2 3">YN3PY1</strain>
    </source>
</reference>
<dbReference type="Proteomes" id="UP001496674">
    <property type="component" value="Chromosome"/>
</dbReference>
<keyword evidence="3" id="KW-1185">Reference proteome</keyword>